<feature type="compositionally biased region" description="Basic residues" evidence="1">
    <location>
        <begin position="42"/>
        <end position="54"/>
    </location>
</feature>
<comment type="caution">
    <text evidence="2">The sequence shown here is derived from an EMBL/GenBank/DDBJ whole genome shotgun (WGS) entry which is preliminary data.</text>
</comment>
<organism evidence="2 3">
    <name type="scientific">Amycolatopsis vancoresmycina DSM 44592</name>
    <dbReference type="NCBI Taxonomy" id="1292037"/>
    <lineage>
        <taxon>Bacteria</taxon>
        <taxon>Bacillati</taxon>
        <taxon>Actinomycetota</taxon>
        <taxon>Actinomycetes</taxon>
        <taxon>Pseudonocardiales</taxon>
        <taxon>Pseudonocardiaceae</taxon>
        <taxon>Amycolatopsis</taxon>
    </lineage>
</organism>
<feature type="non-terminal residue" evidence="2">
    <location>
        <position position="1"/>
    </location>
</feature>
<evidence type="ECO:0000313" key="2">
    <source>
        <dbReference type="EMBL" id="EOD65246.1"/>
    </source>
</evidence>
<name>R1HY19_9PSEU</name>
<keyword evidence="3" id="KW-1185">Reference proteome</keyword>
<gene>
    <name evidence="2" type="ORF">H480_27571</name>
</gene>
<reference evidence="2 3" key="1">
    <citation type="submission" date="2013-02" db="EMBL/GenBank/DDBJ databases">
        <title>Draft genome sequence of Amycolatopsis vancoresmycina strain DSM 44592T.</title>
        <authorList>
            <person name="Kumar S."/>
            <person name="Kaur N."/>
            <person name="Kaur C."/>
            <person name="Raghava G.P.S."/>
            <person name="Mayilraj S."/>
        </authorList>
    </citation>
    <scope>NUCLEOTIDE SEQUENCE [LARGE SCALE GENOMIC DNA]</scope>
    <source>
        <strain evidence="2 3">DSM 44592</strain>
    </source>
</reference>
<accession>R1HY19</accession>
<evidence type="ECO:0000313" key="3">
    <source>
        <dbReference type="Proteomes" id="UP000014139"/>
    </source>
</evidence>
<feature type="region of interest" description="Disordered" evidence="1">
    <location>
        <begin position="27"/>
        <end position="54"/>
    </location>
</feature>
<proteinExistence type="predicted"/>
<dbReference type="AlphaFoldDB" id="R1HY19"/>
<dbReference type="EMBL" id="AOUO01000431">
    <property type="protein sequence ID" value="EOD65246.1"/>
    <property type="molecule type" value="Genomic_DNA"/>
</dbReference>
<protein>
    <submittedName>
        <fullName evidence="2">Phosphatidylserine synthase</fullName>
    </submittedName>
</protein>
<sequence>SPRRLGLRPPLRRRVAGAAMRAVRLPRETARTPRVTSENGQRRRSWRQIGLRRK</sequence>
<evidence type="ECO:0000256" key="1">
    <source>
        <dbReference type="SAM" id="MobiDB-lite"/>
    </source>
</evidence>
<dbReference type="Proteomes" id="UP000014139">
    <property type="component" value="Unassembled WGS sequence"/>
</dbReference>